<feature type="transmembrane region" description="Helical" evidence="11">
    <location>
        <begin position="72"/>
        <end position="98"/>
    </location>
</feature>
<dbReference type="Pfam" id="PF00001">
    <property type="entry name" value="7tm_1"/>
    <property type="match status" value="1"/>
</dbReference>
<evidence type="ECO:0000256" key="10">
    <source>
        <dbReference type="RuleBase" id="RU000688"/>
    </source>
</evidence>
<protein>
    <recommendedName>
        <fullName evidence="14">G-protein coupled receptors family 1 profile domain-containing protein</fullName>
    </recommendedName>
</protein>
<dbReference type="GO" id="GO:0004930">
    <property type="term" value="F:G protein-coupled receptor activity"/>
    <property type="evidence" value="ECO:0007669"/>
    <property type="project" value="UniProtKB-KW"/>
</dbReference>
<comment type="similarity">
    <text evidence="10">Belongs to the G-protein coupled receptor 1 family.</text>
</comment>
<evidence type="ECO:0000256" key="3">
    <source>
        <dbReference type="ARBA" id="ARBA00022692"/>
    </source>
</evidence>
<dbReference type="InterPro" id="IPR000276">
    <property type="entry name" value="GPCR_Rhodpsn"/>
</dbReference>
<evidence type="ECO:0000256" key="6">
    <source>
        <dbReference type="ARBA" id="ARBA00023136"/>
    </source>
</evidence>
<keyword evidence="9 10" id="KW-0807">Transducer</keyword>
<comment type="subcellular location">
    <subcellularLocation>
        <location evidence="1">Cell membrane</location>
        <topology evidence="1">Multi-pass membrane protein</topology>
    </subcellularLocation>
</comment>
<dbReference type="KEGG" id="btab:109039883"/>
<feature type="transmembrane region" description="Helical" evidence="11">
    <location>
        <begin position="337"/>
        <end position="357"/>
    </location>
</feature>
<reference evidence="12" key="1">
    <citation type="submission" date="2021-12" db="EMBL/GenBank/DDBJ databases">
        <authorList>
            <person name="King R."/>
        </authorList>
    </citation>
    <scope>NUCLEOTIDE SEQUENCE</scope>
</reference>
<evidence type="ECO:0000256" key="2">
    <source>
        <dbReference type="ARBA" id="ARBA00022475"/>
    </source>
</evidence>
<evidence type="ECO:0000256" key="9">
    <source>
        <dbReference type="ARBA" id="ARBA00023224"/>
    </source>
</evidence>
<feature type="transmembrane region" description="Helical" evidence="11">
    <location>
        <begin position="151"/>
        <end position="176"/>
    </location>
</feature>
<dbReference type="PANTHER" id="PTHR11866">
    <property type="entry name" value="G-PROTEIN COUPLED RECEPTOR FAMILY 1 MEMBER"/>
    <property type="match status" value="1"/>
</dbReference>
<evidence type="ECO:0000256" key="1">
    <source>
        <dbReference type="ARBA" id="ARBA00004651"/>
    </source>
</evidence>
<dbReference type="PANTHER" id="PTHR11866:SF16">
    <property type="entry name" value="PROSTAGLANDIN E2 RECEPTOR EP4 SUBTYPE-LIKE PROTEIN"/>
    <property type="match status" value="1"/>
</dbReference>
<evidence type="ECO:0000256" key="7">
    <source>
        <dbReference type="ARBA" id="ARBA00023170"/>
    </source>
</evidence>
<organism evidence="12 13">
    <name type="scientific">Bemisia tabaci</name>
    <name type="common">Sweetpotato whitefly</name>
    <name type="synonym">Aleurodes tabaci</name>
    <dbReference type="NCBI Taxonomy" id="7038"/>
    <lineage>
        <taxon>Eukaryota</taxon>
        <taxon>Metazoa</taxon>
        <taxon>Ecdysozoa</taxon>
        <taxon>Arthropoda</taxon>
        <taxon>Hexapoda</taxon>
        <taxon>Insecta</taxon>
        <taxon>Pterygota</taxon>
        <taxon>Neoptera</taxon>
        <taxon>Paraneoptera</taxon>
        <taxon>Hemiptera</taxon>
        <taxon>Sternorrhyncha</taxon>
        <taxon>Aleyrodoidea</taxon>
        <taxon>Aleyrodidae</taxon>
        <taxon>Aleyrodinae</taxon>
        <taxon>Bemisia</taxon>
    </lineage>
</organism>
<feature type="transmembrane region" description="Helical" evidence="11">
    <location>
        <begin position="119"/>
        <end position="139"/>
    </location>
</feature>
<evidence type="ECO:0008006" key="14">
    <source>
        <dbReference type="Google" id="ProtNLM"/>
    </source>
</evidence>
<evidence type="ECO:0000256" key="4">
    <source>
        <dbReference type="ARBA" id="ARBA00022989"/>
    </source>
</evidence>
<dbReference type="GO" id="GO:0007189">
    <property type="term" value="P:adenylate cyclase-activating G protein-coupled receptor signaling pathway"/>
    <property type="evidence" value="ECO:0007669"/>
    <property type="project" value="TreeGrafter"/>
</dbReference>
<feature type="transmembrane region" description="Helical" evidence="11">
    <location>
        <begin position="303"/>
        <end position="325"/>
    </location>
</feature>
<keyword evidence="5 10" id="KW-0297">G-protein coupled receptor</keyword>
<keyword evidence="8" id="KW-0325">Glycoprotein</keyword>
<dbReference type="SUPFAM" id="SSF81321">
    <property type="entry name" value="Family A G protein-coupled receptor-like"/>
    <property type="match status" value="1"/>
</dbReference>
<proteinExistence type="inferred from homology"/>
<dbReference type="InterPro" id="IPR008365">
    <property type="entry name" value="Prostanoid_rcpt"/>
</dbReference>
<evidence type="ECO:0000256" key="11">
    <source>
        <dbReference type="SAM" id="Phobius"/>
    </source>
</evidence>
<dbReference type="PROSITE" id="PS00237">
    <property type="entry name" value="G_PROTEIN_RECEP_F1_1"/>
    <property type="match status" value="1"/>
</dbReference>
<keyword evidence="7 10" id="KW-0675">Receptor</keyword>
<evidence type="ECO:0000256" key="8">
    <source>
        <dbReference type="ARBA" id="ARBA00023180"/>
    </source>
</evidence>
<accession>A0A9P0F7G2</accession>
<name>A0A9P0F7G2_BEMTA</name>
<feature type="transmembrane region" description="Helical" evidence="11">
    <location>
        <begin position="240"/>
        <end position="261"/>
    </location>
</feature>
<keyword evidence="2" id="KW-1003">Cell membrane</keyword>
<evidence type="ECO:0000313" key="13">
    <source>
        <dbReference type="Proteomes" id="UP001152759"/>
    </source>
</evidence>
<dbReference type="Proteomes" id="UP001152759">
    <property type="component" value="Chromosome 5"/>
</dbReference>
<dbReference type="AlphaFoldDB" id="A0A9P0F7G2"/>
<keyword evidence="13" id="KW-1185">Reference proteome</keyword>
<keyword evidence="3 10" id="KW-0812">Transmembrane</keyword>
<dbReference type="GO" id="GO:0007204">
    <property type="term" value="P:positive regulation of cytosolic calcium ion concentration"/>
    <property type="evidence" value="ECO:0007669"/>
    <property type="project" value="TreeGrafter"/>
</dbReference>
<dbReference type="PRINTS" id="PR00237">
    <property type="entry name" value="GPCRRHODOPSN"/>
</dbReference>
<sequence length="389" mass="44701">MDFLPLRWPSFDCRFSEPTMGLMENMTHVRHAISHPRCPANFSSTCVNFTWVCCNDDAGCSPPVHEESKFRYTLIVICSVYVLGVLGNLTALFILCRVRSRPHNAKHRMMLRCLVSNDLVALIGMMSLFLIQCMVKHSLWLCRFRVVLRGFGLYSGCVVIVMAVERYIALTMPFFYQKHVTIQLLKRSIFGMWLVCLTLVCLPLVPNIHFGLYAEQDNCTGQYICARYKMAKETPDVTYAYLYFTFGMILVFCIVWCNLAVMKSLCLKGPPGSRQHVLVRRISRNSSLSSNSSTKEEVAFGKLMVLLCVVFVLCWLPQMISIPLAHLFHNWKNLSHFFKFADLLMAFHFTLDPYLYVLQRWSVVRSLFRASSSRTSSTKTSYLEACPLK</sequence>
<evidence type="ECO:0000256" key="5">
    <source>
        <dbReference type="ARBA" id="ARBA00023040"/>
    </source>
</evidence>
<evidence type="ECO:0000313" key="12">
    <source>
        <dbReference type="EMBL" id="CAH0391063.1"/>
    </source>
</evidence>
<feature type="transmembrane region" description="Helical" evidence="11">
    <location>
        <begin position="188"/>
        <end position="205"/>
    </location>
</feature>
<keyword evidence="6 11" id="KW-0472">Membrane</keyword>
<keyword evidence="4 11" id="KW-1133">Transmembrane helix</keyword>
<dbReference type="EMBL" id="OU963866">
    <property type="protein sequence ID" value="CAH0391063.1"/>
    <property type="molecule type" value="Genomic_DNA"/>
</dbReference>
<dbReference type="Gene3D" id="1.20.1070.10">
    <property type="entry name" value="Rhodopsin 7-helix transmembrane proteins"/>
    <property type="match status" value="1"/>
</dbReference>
<dbReference type="GO" id="GO:0005886">
    <property type="term" value="C:plasma membrane"/>
    <property type="evidence" value="ECO:0007669"/>
    <property type="project" value="UniProtKB-SubCell"/>
</dbReference>
<gene>
    <name evidence="12" type="ORF">BEMITA_LOCUS9721</name>
</gene>